<dbReference type="EMBL" id="UINC01181278">
    <property type="protein sequence ID" value="SVD90894.1"/>
    <property type="molecule type" value="Genomic_DNA"/>
</dbReference>
<name>A0A382Z5W4_9ZZZZ</name>
<accession>A0A382Z5W4</accession>
<dbReference type="AlphaFoldDB" id="A0A382Z5W4"/>
<feature type="non-terminal residue" evidence="1">
    <location>
        <position position="32"/>
    </location>
</feature>
<proteinExistence type="predicted"/>
<organism evidence="1">
    <name type="scientific">marine metagenome</name>
    <dbReference type="NCBI Taxonomy" id="408172"/>
    <lineage>
        <taxon>unclassified sequences</taxon>
        <taxon>metagenomes</taxon>
        <taxon>ecological metagenomes</taxon>
    </lineage>
</organism>
<sequence length="32" mass="3556">KTFFILISLEQTGRTSTTSYGPSFGQILPYDS</sequence>
<gene>
    <name evidence="1" type="ORF">METZ01_LOCUS443748</name>
</gene>
<feature type="non-terminal residue" evidence="1">
    <location>
        <position position="1"/>
    </location>
</feature>
<evidence type="ECO:0000313" key="1">
    <source>
        <dbReference type="EMBL" id="SVD90894.1"/>
    </source>
</evidence>
<protein>
    <submittedName>
        <fullName evidence="1">Uncharacterized protein</fullName>
    </submittedName>
</protein>
<reference evidence="1" key="1">
    <citation type="submission" date="2018-05" db="EMBL/GenBank/DDBJ databases">
        <authorList>
            <person name="Lanie J.A."/>
            <person name="Ng W.-L."/>
            <person name="Kazmierczak K.M."/>
            <person name="Andrzejewski T.M."/>
            <person name="Davidsen T.M."/>
            <person name="Wayne K.J."/>
            <person name="Tettelin H."/>
            <person name="Glass J.I."/>
            <person name="Rusch D."/>
            <person name="Podicherti R."/>
            <person name="Tsui H.-C.T."/>
            <person name="Winkler M.E."/>
        </authorList>
    </citation>
    <scope>NUCLEOTIDE SEQUENCE</scope>
</reference>